<sequence>MKKKDFNKIRRIKRGIKVGTPLGMMILLSLISVDRALGESSNVVKKETDELVSRQQQRTLSGRVTTTDGAPLVGVTVSIVDFSVSTQTDQNGEYEFRIPDEAKTVRFTIVGFKQLDQSVVGRPAIDVQLEESADDLEEVVVVGYGTQKKIQTLGAQSNLDVKELKQPVANISTVLAGRVSGVVGMQRSAEPGLDGAQLWIRGFNTLNNSSPLVLVDGVERSFSNIDPNDIESFNILKDASSTSVYGVRGANGVILITTKKGLALEKPRIDVDYYQGITEFTRVPDMVDGVTYMQMANEANVTRGDSPIYSEELIRKTLTQEDPMLYPDVDWFQEIFNRFGNNRKANLSIRGGAARMNYYVSAGYYDEKGLFKTDGLSQYNSEIAYKRYNFTSALTVHATKTTTVDLGIKGWISNGNYPGTGTNSIFASVFNLYPILYPVKYPDGSEPFVSTGGGLSNPYGLLTNRGYATTYENQMMSDIHVKQKLDFLTEGLSARVLYSFDAQNTNRLNRSKVPYTYYARERDENGELIYERTDGGNGKDYLEFGRSNGGRRQFYLESAINYSRDFGGHSVNGLFLYNQSDRVSATADNLMGSIPYRSRGIVGRGSYAFEDKYLAEVSFGYNGSENFAPETRYGIFPSYAIGWVPSNEKFWGNMSNVIQLLKIRASYGLVGSSKLDGNEDGRRFAYIATVANTGGYSYGQNRDNNIGGLDIGEYASTVTWETEKNTNIGLELKTFDNALELMVDVFKRRRENIFLSRASVPGSMGLRSNPLGNLGISENKGIDITANFSKQWGEWGATFRGTFTYNANKLIENDEPAKPYPWMEKRGHRLFQRFGYIAEGFYTQEEIEDPSVARTAGVVQAGDLKFRDLNGDGVIDGNDQTAIGLDHVPQILYGFGFTTAYKGFSLGAFFQGTDRVEFSMSTTFMPFRAGSARGSLFNNIDDRWTEDDQRQDAFYPRLSYGDINQNYSAPSSHWVQNGRFLRLKTLDFGYTIPRGRFSGWGVENARIYFIGYNLLTFSPFKMFDPELGSGAGDRYPNIKTYSLGLNITF</sequence>
<accession>A0A4U0H2B3</accession>
<keyword evidence="3" id="KW-0675">Receptor</keyword>
<evidence type="ECO:0000313" key="3">
    <source>
        <dbReference type="EMBL" id="TJY65745.1"/>
    </source>
</evidence>
<proteinExistence type="inferred from homology"/>
<dbReference type="GO" id="GO:0009279">
    <property type="term" value="C:cell outer membrane"/>
    <property type="evidence" value="ECO:0007669"/>
    <property type="project" value="UniProtKB-SubCell"/>
</dbReference>
<evidence type="ECO:0000259" key="2">
    <source>
        <dbReference type="Pfam" id="PF07715"/>
    </source>
</evidence>
<evidence type="ECO:0000313" key="4">
    <source>
        <dbReference type="Proteomes" id="UP000309872"/>
    </source>
</evidence>
<dbReference type="InterPro" id="IPR012910">
    <property type="entry name" value="Plug_dom"/>
</dbReference>
<dbReference type="InterPro" id="IPR037066">
    <property type="entry name" value="Plug_dom_sf"/>
</dbReference>
<dbReference type="NCBIfam" id="TIGR04056">
    <property type="entry name" value="OMP_RagA_SusC"/>
    <property type="match status" value="1"/>
</dbReference>
<dbReference type="Proteomes" id="UP000309872">
    <property type="component" value="Unassembled WGS sequence"/>
</dbReference>
<dbReference type="Pfam" id="PF13715">
    <property type="entry name" value="CarbopepD_reg_2"/>
    <property type="match status" value="1"/>
</dbReference>
<dbReference type="Gene3D" id="2.170.130.10">
    <property type="entry name" value="TonB-dependent receptor, plug domain"/>
    <property type="match status" value="1"/>
</dbReference>
<name>A0A4U0H2B3_9SPHI</name>
<comment type="similarity">
    <text evidence="1">Belongs to the TonB-dependent receptor family.</text>
</comment>
<evidence type="ECO:0000256" key="1">
    <source>
        <dbReference type="PROSITE-ProRule" id="PRU01360"/>
    </source>
</evidence>
<keyword evidence="1" id="KW-0472">Membrane</keyword>
<comment type="subcellular location">
    <subcellularLocation>
        <location evidence="1">Cell outer membrane</location>
        <topology evidence="1">Multi-pass membrane protein</topology>
    </subcellularLocation>
</comment>
<feature type="domain" description="TonB-dependent receptor plug" evidence="2">
    <location>
        <begin position="150"/>
        <end position="253"/>
    </location>
</feature>
<dbReference type="EMBL" id="SUKA01000003">
    <property type="protein sequence ID" value="TJY65745.1"/>
    <property type="molecule type" value="Genomic_DNA"/>
</dbReference>
<dbReference type="SUPFAM" id="SSF49464">
    <property type="entry name" value="Carboxypeptidase regulatory domain-like"/>
    <property type="match status" value="1"/>
</dbReference>
<keyword evidence="1" id="KW-0998">Cell outer membrane</keyword>
<dbReference type="InterPro" id="IPR039426">
    <property type="entry name" value="TonB-dep_rcpt-like"/>
</dbReference>
<keyword evidence="1" id="KW-0813">Transport</keyword>
<gene>
    <name evidence="3" type="ORF">FAZ19_11520</name>
</gene>
<keyword evidence="4" id="KW-1185">Reference proteome</keyword>
<dbReference type="SUPFAM" id="SSF56935">
    <property type="entry name" value="Porins"/>
    <property type="match status" value="1"/>
</dbReference>
<dbReference type="OrthoDB" id="603589at2"/>
<comment type="caution">
    <text evidence="3">The sequence shown here is derived from an EMBL/GenBank/DDBJ whole genome shotgun (WGS) entry which is preliminary data.</text>
</comment>
<dbReference type="InterPro" id="IPR023996">
    <property type="entry name" value="TonB-dep_OMP_SusC/RagA"/>
</dbReference>
<reference evidence="3 4" key="1">
    <citation type="submission" date="2019-04" db="EMBL/GenBank/DDBJ databases">
        <title>Sphingobacterium olei sp. nov., isolated from oil-contaminated soil.</title>
        <authorList>
            <person name="Liu B."/>
        </authorList>
    </citation>
    <scope>NUCLEOTIDE SEQUENCE [LARGE SCALE GENOMIC DNA]</scope>
    <source>
        <strain evidence="3 4">Y3L14</strain>
    </source>
</reference>
<dbReference type="FunFam" id="2.170.130.10:FF:000003">
    <property type="entry name" value="SusC/RagA family TonB-linked outer membrane protein"/>
    <property type="match status" value="1"/>
</dbReference>
<dbReference type="InterPro" id="IPR008969">
    <property type="entry name" value="CarboxyPept-like_regulatory"/>
</dbReference>
<keyword evidence="1" id="KW-0812">Transmembrane</keyword>
<dbReference type="RefSeq" id="WP_136820874.1">
    <property type="nucleotide sequence ID" value="NZ_BMJX01000003.1"/>
</dbReference>
<protein>
    <submittedName>
        <fullName evidence="3">TonB-dependent receptor</fullName>
    </submittedName>
</protein>
<keyword evidence="1" id="KW-1134">Transmembrane beta strand</keyword>
<dbReference type="NCBIfam" id="TIGR04057">
    <property type="entry name" value="SusC_RagA_signa"/>
    <property type="match status" value="1"/>
</dbReference>
<dbReference type="Pfam" id="PF07715">
    <property type="entry name" value="Plug"/>
    <property type="match status" value="1"/>
</dbReference>
<dbReference type="PROSITE" id="PS52016">
    <property type="entry name" value="TONB_DEPENDENT_REC_3"/>
    <property type="match status" value="1"/>
</dbReference>
<organism evidence="3 4">
    <name type="scientific">Sphingobacterium alkalisoli</name>
    <dbReference type="NCBI Taxonomy" id="1874115"/>
    <lineage>
        <taxon>Bacteria</taxon>
        <taxon>Pseudomonadati</taxon>
        <taxon>Bacteroidota</taxon>
        <taxon>Sphingobacteriia</taxon>
        <taxon>Sphingobacteriales</taxon>
        <taxon>Sphingobacteriaceae</taxon>
        <taxon>Sphingobacterium</taxon>
    </lineage>
</organism>
<dbReference type="InterPro" id="IPR023997">
    <property type="entry name" value="TonB-dep_OMP_SusC/RagA_CS"/>
</dbReference>
<dbReference type="Gene3D" id="2.60.40.1120">
    <property type="entry name" value="Carboxypeptidase-like, regulatory domain"/>
    <property type="match status" value="1"/>
</dbReference>
<dbReference type="AlphaFoldDB" id="A0A4U0H2B3"/>